<dbReference type="Gene3D" id="3.40.50.10480">
    <property type="entry name" value="Probable brix-domain ribosomal biogenesis protein"/>
    <property type="match status" value="1"/>
</dbReference>
<dbReference type="PROSITE" id="PS50833">
    <property type="entry name" value="BRIX"/>
    <property type="match status" value="1"/>
</dbReference>
<evidence type="ECO:0000313" key="3">
    <source>
        <dbReference type="Proteomes" id="UP000003980"/>
    </source>
</evidence>
<dbReference type="HOGENOM" id="CLU_118422_0_0_2"/>
<feature type="domain" description="Brix" evidence="1">
    <location>
        <begin position="1"/>
        <end position="138"/>
    </location>
</feature>
<name>H2C6L3_9CREN</name>
<gene>
    <name evidence="2" type="ORF">MetMK1DRAFT_00021960</name>
</gene>
<dbReference type="AlphaFoldDB" id="H2C6L3"/>
<reference evidence="2 3" key="1">
    <citation type="submission" date="2012-01" db="EMBL/GenBank/DDBJ databases">
        <title>Improved High-Quality Draft sequence of Metallosphaera yellowstonensis MK1.</title>
        <authorList>
            <consortium name="US DOE Joint Genome Institute"/>
            <person name="Lucas S."/>
            <person name="Han J."/>
            <person name="Cheng J.-F."/>
            <person name="Goodwin L."/>
            <person name="Pitluck S."/>
            <person name="Peters L."/>
            <person name="Teshima H."/>
            <person name="Detter J.C."/>
            <person name="Han C."/>
            <person name="Tapia R."/>
            <person name="Land M."/>
            <person name="Hauser L."/>
            <person name="Kyrpides N."/>
            <person name="Kozubal M."/>
            <person name="Macur R.E."/>
            <person name="Jay Z."/>
            <person name="Inskeep W."/>
            <person name="Woyke T."/>
        </authorList>
    </citation>
    <scope>NUCLEOTIDE SEQUENCE [LARGE SCALE GENOMIC DNA]</scope>
    <source>
        <strain evidence="2 3">MK1</strain>
    </source>
</reference>
<dbReference type="Proteomes" id="UP000003980">
    <property type="component" value="Unassembled WGS sequence"/>
</dbReference>
<dbReference type="EMBL" id="JH597768">
    <property type="protein sequence ID" value="EHP69440.1"/>
    <property type="molecule type" value="Genomic_DNA"/>
</dbReference>
<dbReference type="STRING" id="671065.MetMK1DRAFT_00021960"/>
<accession>H2C6L3</accession>
<dbReference type="GO" id="GO:0006364">
    <property type="term" value="P:rRNA processing"/>
    <property type="evidence" value="ECO:0007669"/>
    <property type="project" value="InterPro"/>
</dbReference>
<dbReference type="eggNOG" id="arCOG03247">
    <property type="taxonomic scope" value="Archaea"/>
</dbReference>
<sequence>MIPSSLKINRGRRSISEVIEASNILGARLLLVVSSRKGNPSKLVVYDLTLHSPLYEFKIDGVTLLADFPSKYQMRVGSACLGNLDPNCSLVNRMLIDLGVVKRRNCVYSVTTSTKENGCEVRFIGRDGQLVLGMRLVK</sequence>
<dbReference type="GO" id="GO:0019843">
    <property type="term" value="F:rRNA binding"/>
    <property type="evidence" value="ECO:0007669"/>
    <property type="project" value="InterPro"/>
</dbReference>
<proteinExistence type="predicted"/>
<protein>
    <submittedName>
        <fullName evidence="2">Putative exosome subunit/U3 small nucleolar ribonucleoprotein (snoRNP) component</fullName>
    </submittedName>
</protein>
<dbReference type="SUPFAM" id="SSF52954">
    <property type="entry name" value="Class II aaRS ABD-related"/>
    <property type="match status" value="1"/>
</dbReference>
<evidence type="ECO:0000313" key="2">
    <source>
        <dbReference type="EMBL" id="EHP69440.1"/>
    </source>
</evidence>
<dbReference type="InterPro" id="IPR007109">
    <property type="entry name" value="Brix"/>
</dbReference>
<evidence type="ECO:0000259" key="1">
    <source>
        <dbReference type="PROSITE" id="PS50833"/>
    </source>
</evidence>
<organism evidence="2 3">
    <name type="scientific">Metallosphaera yellowstonensis MK1</name>
    <dbReference type="NCBI Taxonomy" id="671065"/>
    <lineage>
        <taxon>Archaea</taxon>
        <taxon>Thermoproteota</taxon>
        <taxon>Thermoprotei</taxon>
        <taxon>Sulfolobales</taxon>
        <taxon>Sulfolobaceae</taxon>
        <taxon>Metallosphaera</taxon>
    </lineage>
</organism>
<keyword evidence="2" id="KW-0687">Ribonucleoprotein</keyword>
<keyword evidence="3" id="KW-1185">Reference proteome</keyword>
<dbReference type="GO" id="GO:1990904">
    <property type="term" value="C:ribonucleoprotein complex"/>
    <property type="evidence" value="ECO:0007669"/>
    <property type="project" value="UniProtKB-KW"/>
</dbReference>